<feature type="compositionally biased region" description="Basic and acidic residues" evidence="1">
    <location>
        <begin position="1"/>
        <end position="11"/>
    </location>
</feature>
<organism evidence="2 3">
    <name type="scientific">Bradyrhizobium elkanii</name>
    <dbReference type="NCBI Taxonomy" id="29448"/>
    <lineage>
        <taxon>Bacteria</taxon>
        <taxon>Pseudomonadati</taxon>
        <taxon>Pseudomonadota</taxon>
        <taxon>Alphaproteobacteria</taxon>
        <taxon>Hyphomicrobiales</taxon>
        <taxon>Nitrobacteraceae</taxon>
        <taxon>Bradyrhizobium</taxon>
    </lineage>
</organism>
<feature type="region of interest" description="Disordered" evidence="1">
    <location>
        <begin position="46"/>
        <end position="80"/>
    </location>
</feature>
<gene>
    <name evidence="2" type="ORF">JOH49_000703</name>
</gene>
<proteinExistence type="predicted"/>
<feature type="compositionally biased region" description="Polar residues" evidence="1">
    <location>
        <begin position="68"/>
        <end position="80"/>
    </location>
</feature>
<evidence type="ECO:0000256" key="1">
    <source>
        <dbReference type="SAM" id="MobiDB-lite"/>
    </source>
</evidence>
<keyword evidence="2" id="KW-0378">Hydrolase</keyword>
<evidence type="ECO:0000313" key="3">
    <source>
        <dbReference type="Proteomes" id="UP000673383"/>
    </source>
</evidence>
<evidence type="ECO:0000313" key="2">
    <source>
        <dbReference type="EMBL" id="MBP1290950.1"/>
    </source>
</evidence>
<sequence>MANEMRKERGENGSQSAKTNREALVLEQREERRFRDALEDDEAREALKLLHAHDEERLSNKPEEHGPQSANTYRGVSSQG</sequence>
<feature type="compositionally biased region" description="Basic and acidic residues" evidence="1">
    <location>
        <begin position="46"/>
        <end position="66"/>
    </location>
</feature>
<accession>A0A8I1Y069</accession>
<dbReference type="EMBL" id="JAFICZ010000001">
    <property type="protein sequence ID" value="MBP1290950.1"/>
    <property type="molecule type" value="Genomic_DNA"/>
</dbReference>
<dbReference type="Proteomes" id="UP000673383">
    <property type="component" value="Unassembled WGS sequence"/>
</dbReference>
<reference evidence="2" key="1">
    <citation type="submission" date="2021-02" db="EMBL/GenBank/DDBJ databases">
        <title>Genomic Encyclopedia of Type Strains, Phase IV (KMG-V): Genome sequencing to study the core and pangenomes of soil and plant-associated prokaryotes.</title>
        <authorList>
            <person name="Whitman W."/>
        </authorList>
    </citation>
    <scope>NUCLEOTIDE SEQUENCE</scope>
    <source>
        <strain evidence="2">USDA 406</strain>
    </source>
</reference>
<dbReference type="GO" id="GO:0016787">
    <property type="term" value="F:hydrolase activity"/>
    <property type="evidence" value="ECO:0007669"/>
    <property type="project" value="UniProtKB-KW"/>
</dbReference>
<dbReference type="AlphaFoldDB" id="A0A8I1Y069"/>
<feature type="region of interest" description="Disordered" evidence="1">
    <location>
        <begin position="1"/>
        <end position="24"/>
    </location>
</feature>
<dbReference type="RefSeq" id="WP_244980778.1">
    <property type="nucleotide sequence ID" value="NZ_JAFICZ010000001.1"/>
</dbReference>
<comment type="caution">
    <text evidence="2">The sequence shown here is derived from an EMBL/GenBank/DDBJ whole genome shotgun (WGS) entry which is preliminary data.</text>
</comment>
<name>A0A8I1Y069_BRAEL</name>
<protein>
    <submittedName>
        <fullName evidence="2">Putative hydrolase (HD superfamily)</fullName>
    </submittedName>
</protein>